<dbReference type="InterPro" id="IPR017946">
    <property type="entry name" value="PLC-like_Pdiesterase_TIM-brl"/>
</dbReference>
<accession>A0A2K8LB63</accession>
<feature type="domain" description="GP-PDE" evidence="1">
    <location>
        <begin position="7"/>
        <end position="218"/>
    </location>
</feature>
<dbReference type="OrthoDB" id="9795622at2"/>
<dbReference type="PROSITE" id="PS51704">
    <property type="entry name" value="GP_PDE"/>
    <property type="match status" value="1"/>
</dbReference>
<evidence type="ECO:0000313" key="3">
    <source>
        <dbReference type="Proteomes" id="UP000231637"/>
    </source>
</evidence>
<dbReference type="RefSeq" id="WP_157821247.1">
    <property type="nucleotide sequence ID" value="NZ_CP018800.1"/>
</dbReference>
<dbReference type="AlphaFoldDB" id="A0A2K8LB63"/>
<dbReference type="InterPro" id="IPR030395">
    <property type="entry name" value="GP_PDE_dom"/>
</dbReference>
<reference evidence="2 3" key="1">
    <citation type="submission" date="2016-12" db="EMBL/GenBank/DDBJ databases">
        <title>Isolation and genomic insights into novel planktonic Zetaproteobacteria from stratified waters of the Chesapeake Bay.</title>
        <authorList>
            <person name="McAllister S.M."/>
            <person name="Kato S."/>
            <person name="Chan C.S."/>
            <person name="Chiu B.K."/>
            <person name="Field E.K."/>
        </authorList>
    </citation>
    <scope>NUCLEOTIDE SEQUENCE [LARGE SCALE GENOMIC DNA]</scope>
    <source>
        <strain evidence="2 3">CP-8</strain>
    </source>
</reference>
<dbReference type="Gene3D" id="3.20.20.190">
    <property type="entry name" value="Phosphatidylinositol (PI) phosphodiesterase"/>
    <property type="match status" value="1"/>
</dbReference>
<dbReference type="GO" id="GO:0006629">
    <property type="term" value="P:lipid metabolic process"/>
    <property type="evidence" value="ECO:0007669"/>
    <property type="project" value="InterPro"/>
</dbReference>
<evidence type="ECO:0000313" key="2">
    <source>
        <dbReference type="EMBL" id="ATX81486.1"/>
    </source>
</evidence>
<dbReference type="Proteomes" id="UP000231637">
    <property type="component" value="Chromosome"/>
</dbReference>
<proteinExistence type="predicted"/>
<name>A0A2K8LB63_9PROT</name>
<dbReference type="Pfam" id="PF03009">
    <property type="entry name" value="GDPD"/>
    <property type="match status" value="1"/>
</dbReference>
<dbReference type="PANTHER" id="PTHR46211:SF1">
    <property type="entry name" value="GLYCEROPHOSPHODIESTER PHOSPHODIESTERASE, CYTOPLASMIC"/>
    <property type="match status" value="1"/>
</dbReference>
<dbReference type="KEGG" id="mfn:Ga0123462_0616"/>
<dbReference type="EMBL" id="CP018800">
    <property type="protein sequence ID" value="ATX81486.1"/>
    <property type="molecule type" value="Genomic_DNA"/>
</dbReference>
<gene>
    <name evidence="2" type="ORF">Ga0123462_0616</name>
</gene>
<sequence>MTSDPASYLVAHRGDQESACENTLAAFEAAAKAGARYIECDIQFTRDMVPVVCHDNRIDSEKISELVLTDLPGYIPTFEALLAWLSKAPHITLFLEIKPPILKRRSAGAAAKFLHAMIPGSLQQQIIPISMSARLVEACSLSFHTPVGWVMEGGRTPNVTLGWLFFPWQQLQQIRNWPDRKVRTAAYTVNDALQAAALHANGVDLIETNHFSRLIAELSYSAASTNKKP</sequence>
<protein>
    <submittedName>
        <fullName evidence="2">Glycerophosphoryl diester phosphodiesterase</fullName>
    </submittedName>
</protein>
<dbReference type="SUPFAM" id="SSF51695">
    <property type="entry name" value="PLC-like phosphodiesterases"/>
    <property type="match status" value="1"/>
</dbReference>
<keyword evidence="3" id="KW-1185">Reference proteome</keyword>
<dbReference type="GO" id="GO:0008081">
    <property type="term" value="F:phosphoric diester hydrolase activity"/>
    <property type="evidence" value="ECO:0007669"/>
    <property type="project" value="InterPro"/>
</dbReference>
<dbReference type="PANTHER" id="PTHR46211">
    <property type="entry name" value="GLYCEROPHOSPHORYL DIESTER PHOSPHODIESTERASE"/>
    <property type="match status" value="1"/>
</dbReference>
<evidence type="ECO:0000259" key="1">
    <source>
        <dbReference type="PROSITE" id="PS51704"/>
    </source>
</evidence>
<organism evidence="2 3">
    <name type="scientific">Mariprofundus ferrinatatus</name>
    <dbReference type="NCBI Taxonomy" id="1921087"/>
    <lineage>
        <taxon>Bacteria</taxon>
        <taxon>Pseudomonadati</taxon>
        <taxon>Pseudomonadota</taxon>
        <taxon>Candidatius Mariprofundia</taxon>
        <taxon>Mariprofundales</taxon>
        <taxon>Mariprofundaceae</taxon>
        <taxon>Mariprofundus</taxon>
    </lineage>
</organism>